<accession>A0A533QCK5</accession>
<proteinExistence type="predicted"/>
<dbReference type="Proteomes" id="UP000319783">
    <property type="component" value="Unassembled WGS sequence"/>
</dbReference>
<keyword evidence="2" id="KW-0808">Transferase</keyword>
<dbReference type="SUPFAM" id="SSF53756">
    <property type="entry name" value="UDP-Glycosyltransferase/glycogen phosphorylase"/>
    <property type="match status" value="1"/>
</dbReference>
<reference evidence="2 3" key="1">
    <citation type="submission" date="2019-04" db="EMBL/GenBank/DDBJ databases">
        <title>Genome of a novel bacterium Candidatus Jettenia ecosi reconstructed from metagenome of an anammox bioreactor.</title>
        <authorList>
            <person name="Mardanov A.V."/>
            <person name="Beletsky A.V."/>
            <person name="Ravin N.V."/>
            <person name="Botchkova E.A."/>
            <person name="Litti Y.V."/>
            <person name="Nozhevnikova A.N."/>
        </authorList>
    </citation>
    <scope>NUCLEOTIDE SEQUENCE [LARGE SCALE GENOMIC DNA]</scope>
    <source>
        <strain evidence="2">J2</strain>
    </source>
</reference>
<evidence type="ECO:0000259" key="1">
    <source>
        <dbReference type="Pfam" id="PF00534"/>
    </source>
</evidence>
<dbReference type="PANTHER" id="PTHR12526:SF627">
    <property type="entry name" value="D-RHAMNOSYLTRANSFERASE WBPZ"/>
    <property type="match status" value="1"/>
</dbReference>
<dbReference type="PANTHER" id="PTHR12526">
    <property type="entry name" value="GLYCOSYLTRANSFERASE"/>
    <property type="match status" value="1"/>
</dbReference>
<dbReference type="InterPro" id="IPR001296">
    <property type="entry name" value="Glyco_trans_1"/>
</dbReference>
<gene>
    <name evidence="2" type="ORF">JETT_1206</name>
</gene>
<dbReference type="AlphaFoldDB" id="A0A533QCK5"/>
<dbReference type="Gene3D" id="3.40.50.2000">
    <property type="entry name" value="Glycogen Phosphorylase B"/>
    <property type="match status" value="1"/>
</dbReference>
<dbReference type="EMBL" id="SULG01000019">
    <property type="protein sequence ID" value="TLD42463.1"/>
    <property type="molecule type" value="Genomic_DNA"/>
</dbReference>
<sequence length="320" mass="37303">MRPLRILIWHVHGSYLYYLTQAFHHTFYLPSKPDRSQGYVGRWGHIPWSDNVHDIPVENIHSLDLDCIIFQSSEHYFHDQYEMLSEEQRKLPQIYLEHDPPREHPTDTSHPIDNPNVLLVHVTSFNNLMWNNNRTPTCVIEHGVIIPENVSYRGEIERGLAVVNHLKKRGRRLGHDIFKSVREKIPLDLVGMEAEKVPGGLGEVSHDLLPAFESRYRFFFHPIRYTSFGLAVCEAMMIGMPIIGLATTEMAAVIKNDVSGYIDTNIHTLIDRMKELLHDPLKARHLGTMARQYAKERFNIYRFIHDWDKAFQRVTGFSSR</sequence>
<dbReference type="Pfam" id="PF00534">
    <property type="entry name" value="Glycos_transf_1"/>
    <property type="match status" value="1"/>
</dbReference>
<organism evidence="2 3">
    <name type="scientific">Candidatus Jettenia ecosi</name>
    <dbReference type="NCBI Taxonomy" id="2494326"/>
    <lineage>
        <taxon>Bacteria</taxon>
        <taxon>Pseudomonadati</taxon>
        <taxon>Planctomycetota</taxon>
        <taxon>Candidatus Brocadiia</taxon>
        <taxon>Candidatus Brocadiales</taxon>
        <taxon>Candidatus Brocadiaceae</taxon>
        <taxon>Candidatus Jettenia</taxon>
    </lineage>
</organism>
<evidence type="ECO:0000313" key="3">
    <source>
        <dbReference type="Proteomes" id="UP000319783"/>
    </source>
</evidence>
<name>A0A533QCK5_9BACT</name>
<evidence type="ECO:0000313" key="2">
    <source>
        <dbReference type="EMBL" id="TLD42463.1"/>
    </source>
</evidence>
<comment type="caution">
    <text evidence="2">The sequence shown here is derived from an EMBL/GenBank/DDBJ whole genome shotgun (WGS) entry which is preliminary data.</text>
</comment>
<dbReference type="GO" id="GO:0016757">
    <property type="term" value="F:glycosyltransferase activity"/>
    <property type="evidence" value="ECO:0007669"/>
    <property type="project" value="InterPro"/>
</dbReference>
<feature type="domain" description="Glycosyl transferase family 1" evidence="1">
    <location>
        <begin position="201"/>
        <end position="292"/>
    </location>
</feature>
<protein>
    <submittedName>
        <fullName evidence="2">Glycosyltransferase</fullName>
    </submittedName>
</protein>